<dbReference type="AlphaFoldDB" id="A0A1B0BDC4"/>
<proteinExistence type="predicted"/>
<reference evidence="2" key="1">
    <citation type="submission" date="2015-01" db="EMBL/GenBank/DDBJ databases">
        <authorList>
            <person name="Aksoy S."/>
            <person name="Warren W."/>
            <person name="Wilson R.K."/>
        </authorList>
    </citation>
    <scope>NUCLEOTIDE SEQUENCE [LARGE SCALE GENOMIC DNA]</scope>
    <source>
        <strain evidence="2">IAEA</strain>
    </source>
</reference>
<dbReference type="Proteomes" id="UP000092460">
    <property type="component" value="Unassembled WGS sequence"/>
</dbReference>
<dbReference type="EnsemblMetazoa" id="GPPI026457-RA">
    <property type="protein sequence ID" value="GPPI026457-PA"/>
    <property type="gene ID" value="GPPI026457"/>
</dbReference>
<name>A0A1B0BDC4_9MUSC</name>
<reference evidence="1" key="2">
    <citation type="submission" date="2020-05" db="UniProtKB">
        <authorList>
            <consortium name="EnsemblMetazoa"/>
        </authorList>
    </citation>
    <scope>IDENTIFICATION</scope>
    <source>
        <strain evidence="1">IAEA</strain>
    </source>
</reference>
<keyword evidence="2" id="KW-1185">Reference proteome</keyword>
<dbReference type="VEuPathDB" id="VectorBase:GPPI026457"/>
<dbReference type="EMBL" id="JXJN01012430">
    <property type="status" value="NOT_ANNOTATED_CDS"/>
    <property type="molecule type" value="Genomic_DNA"/>
</dbReference>
<evidence type="ECO:0000313" key="1">
    <source>
        <dbReference type="EnsemblMetazoa" id="GPPI026457-PA"/>
    </source>
</evidence>
<accession>A0A1B0BDC4</accession>
<sequence>MLRVVMNKPAVAGIAWIYFSTLVLVEHEGKPRMLLGVLVHKRAAKLPPLLLLAPAIIGDGPRAAITPDGLRAGRVRINGAVPGPKAPGPPLSNFQQSAVLRNQYNNDIDMISNCGRCCSILSKKVKEQCKYLLN</sequence>
<protein>
    <submittedName>
        <fullName evidence="1">Uncharacterized protein</fullName>
    </submittedName>
</protein>
<organism evidence="1 2">
    <name type="scientific">Glossina palpalis gambiensis</name>
    <dbReference type="NCBI Taxonomy" id="67801"/>
    <lineage>
        <taxon>Eukaryota</taxon>
        <taxon>Metazoa</taxon>
        <taxon>Ecdysozoa</taxon>
        <taxon>Arthropoda</taxon>
        <taxon>Hexapoda</taxon>
        <taxon>Insecta</taxon>
        <taxon>Pterygota</taxon>
        <taxon>Neoptera</taxon>
        <taxon>Endopterygota</taxon>
        <taxon>Diptera</taxon>
        <taxon>Brachycera</taxon>
        <taxon>Muscomorpha</taxon>
        <taxon>Hippoboscoidea</taxon>
        <taxon>Glossinidae</taxon>
        <taxon>Glossina</taxon>
    </lineage>
</organism>
<evidence type="ECO:0000313" key="2">
    <source>
        <dbReference type="Proteomes" id="UP000092460"/>
    </source>
</evidence>